<dbReference type="GeneID" id="81367534"/>
<dbReference type="EC" id="2.7.11.1" evidence="4"/>
<dbReference type="PANTHER" id="PTHR24418">
    <property type="entry name" value="TYROSINE-PROTEIN KINASE"/>
    <property type="match status" value="1"/>
</dbReference>
<dbReference type="Gene3D" id="1.10.510.10">
    <property type="entry name" value="Transferase(Phosphotransferase) domain 1"/>
    <property type="match status" value="1"/>
</dbReference>
<dbReference type="InterPro" id="IPR011009">
    <property type="entry name" value="Kinase-like_dom_sf"/>
</dbReference>
<dbReference type="InterPro" id="IPR001245">
    <property type="entry name" value="Ser-Thr/Tyr_kinase_cat_dom"/>
</dbReference>
<dbReference type="SUPFAM" id="SSF56112">
    <property type="entry name" value="Protein kinase-like (PK-like)"/>
    <property type="match status" value="1"/>
</dbReference>
<proteinExistence type="predicted"/>
<evidence type="ECO:0000256" key="13">
    <source>
        <dbReference type="ARBA" id="ARBA00048679"/>
    </source>
</evidence>
<evidence type="ECO:0000256" key="2">
    <source>
        <dbReference type="ARBA" id="ARBA00004574"/>
    </source>
</evidence>
<evidence type="ECO:0000256" key="9">
    <source>
        <dbReference type="ARBA" id="ARBA00022895"/>
    </source>
</evidence>
<dbReference type="RefSeq" id="XP_056491288.1">
    <property type="nucleotide sequence ID" value="XM_056628554.1"/>
</dbReference>
<dbReference type="EMBL" id="JAPZBU010000005">
    <property type="protein sequence ID" value="KAJ5404046.1"/>
    <property type="molecule type" value="Genomic_DNA"/>
</dbReference>
<dbReference type="InterPro" id="IPR000719">
    <property type="entry name" value="Prot_kinase_dom"/>
</dbReference>
<dbReference type="AlphaFoldDB" id="A0A9W9W680"/>
<evidence type="ECO:0000313" key="17">
    <source>
        <dbReference type="Proteomes" id="UP001147747"/>
    </source>
</evidence>
<gene>
    <name evidence="16" type="ORF">N7509_003917</name>
</gene>
<dbReference type="PROSITE" id="PS00109">
    <property type="entry name" value="PROTEIN_KINASE_TYR"/>
    <property type="match status" value="1"/>
</dbReference>
<evidence type="ECO:0000256" key="10">
    <source>
        <dbReference type="ARBA" id="ARBA00030980"/>
    </source>
</evidence>
<comment type="catalytic activity">
    <reaction evidence="13">
        <text>L-seryl-[protein] + ATP = O-phospho-L-seryl-[protein] + ADP + H(+)</text>
        <dbReference type="Rhea" id="RHEA:17989"/>
        <dbReference type="Rhea" id="RHEA-COMP:9863"/>
        <dbReference type="Rhea" id="RHEA-COMP:11604"/>
        <dbReference type="ChEBI" id="CHEBI:15378"/>
        <dbReference type="ChEBI" id="CHEBI:29999"/>
        <dbReference type="ChEBI" id="CHEBI:30616"/>
        <dbReference type="ChEBI" id="CHEBI:83421"/>
        <dbReference type="ChEBI" id="CHEBI:456216"/>
        <dbReference type="EC" id="2.7.11.1"/>
    </reaction>
</comment>
<dbReference type="InterPro" id="IPR008266">
    <property type="entry name" value="Tyr_kinase_AS"/>
</dbReference>
<keyword evidence="7" id="KW-0547">Nucleotide-binding</keyword>
<keyword evidence="17" id="KW-1185">Reference proteome</keyword>
<comment type="catalytic activity">
    <reaction evidence="12">
        <text>L-threonyl-[protein] + ATP = O-phospho-L-threonyl-[protein] + ADP + H(+)</text>
        <dbReference type="Rhea" id="RHEA:46608"/>
        <dbReference type="Rhea" id="RHEA-COMP:11060"/>
        <dbReference type="Rhea" id="RHEA-COMP:11605"/>
        <dbReference type="ChEBI" id="CHEBI:15378"/>
        <dbReference type="ChEBI" id="CHEBI:30013"/>
        <dbReference type="ChEBI" id="CHEBI:30616"/>
        <dbReference type="ChEBI" id="CHEBI:61977"/>
        <dbReference type="ChEBI" id="CHEBI:456216"/>
        <dbReference type="EC" id="2.7.11.1"/>
    </reaction>
</comment>
<feature type="domain" description="Protein kinase" evidence="15">
    <location>
        <begin position="12"/>
        <end position="289"/>
    </location>
</feature>
<comment type="function">
    <text evidence="1">Component of the EKC/KEOPS complex that is required for the formation of a threonylcarbamoyl group on adenosine at position 37 (t(6)A37) in tRNAs that read codons beginning with adenine. The complex is probably involved in the transfer of the threonylcarbamoyl moiety of threonylcarbamoyl-AMP (TC-AMP) to the N6 group of A37. BUD32 has ATPase activity in the context of the EKC/KEOPS complex and likely plays a supporting role to the catalytic subunit KAE1. The EKC/KEOPS complex also promotes both telomere uncapping and telomere elongation. The complex is required for efficient recruitment of transcriptional coactivators.</text>
</comment>
<evidence type="ECO:0000313" key="16">
    <source>
        <dbReference type="EMBL" id="KAJ5404046.1"/>
    </source>
</evidence>
<evidence type="ECO:0000256" key="14">
    <source>
        <dbReference type="SAM" id="Phobius"/>
    </source>
</evidence>
<evidence type="ECO:0000256" key="1">
    <source>
        <dbReference type="ARBA" id="ARBA00003747"/>
    </source>
</evidence>
<keyword evidence="14" id="KW-0472">Membrane</keyword>
<dbReference type="GO" id="GO:0005524">
    <property type="term" value="F:ATP binding"/>
    <property type="evidence" value="ECO:0007669"/>
    <property type="project" value="UniProtKB-KW"/>
</dbReference>
<dbReference type="PROSITE" id="PS50011">
    <property type="entry name" value="PROTEIN_KINASE_DOM"/>
    <property type="match status" value="1"/>
</dbReference>
<keyword evidence="9" id="KW-0779">Telomere</keyword>
<feature type="transmembrane region" description="Helical" evidence="14">
    <location>
        <begin position="278"/>
        <end position="298"/>
    </location>
</feature>
<dbReference type="GO" id="GO:0000781">
    <property type="term" value="C:chromosome, telomeric region"/>
    <property type="evidence" value="ECO:0007669"/>
    <property type="project" value="UniProtKB-SubCell"/>
</dbReference>
<dbReference type="GO" id="GO:0004674">
    <property type="term" value="F:protein serine/threonine kinase activity"/>
    <property type="evidence" value="ECO:0007669"/>
    <property type="project" value="UniProtKB-EC"/>
</dbReference>
<keyword evidence="14" id="KW-0812">Transmembrane</keyword>
<dbReference type="InterPro" id="IPR050198">
    <property type="entry name" value="Non-receptor_tyrosine_kinases"/>
</dbReference>
<protein>
    <recommendedName>
        <fullName evidence="6">EKC/KEOPS complex subunit BUD32</fullName>
        <ecNumber evidence="4">2.7.11.1</ecNumber>
    </recommendedName>
    <alternativeName>
        <fullName evidence="10 11">Atypical Serine/threonine protein kinase BUD32</fullName>
    </alternativeName>
    <alternativeName>
        <fullName evidence="5">EKC/KEOPS complex subunit bud32</fullName>
    </alternativeName>
</protein>
<evidence type="ECO:0000256" key="5">
    <source>
        <dbReference type="ARBA" id="ARBA00013948"/>
    </source>
</evidence>
<evidence type="ECO:0000259" key="15">
    <source>
        <dbReference type="PROSITE" id="PS50011"/>
    </source>
</evidence>
<organism evidence="16 17">
    <name type="scientific">Penicillium cosmopolitanum</name>
    <dbReference type="NCBI Taxonomy" id="1131564"/>
    <lineage>
        <taxon>Eukaryota</taxon>
        <taxon>Fungi</taxon>
        <taxon>Dikarya</taxon>
        <taxon>Ascomycota</taxon>
        <taxon>Pezizomycotina</taxon>
        <taxon>Eurotiomycetes</taxon>
        <taxon>Eurotiomycetidae</taxon>
        <taxon>Eurotiales</taxon>
        <taxon>Aspergillaceae</taxon>
        <taxon>Penicillium</taxon>
    </lineage>
</organism>
<reference evidence="16" key="1">
    <citation type="submission" date="2022-12" db="EMBL/GenBank/DDBJ databases">
        <authorList>
            <person name="Petersen C."/>
        </authorList>
    </citation>
    <scope>NUCLEOTIDE SEQUENCE</scope>
    <source>
        <strain evidence="16">IBT 29677</strain>
    </source>
</reference>
<name>A0A9W9W680_9EURO</name>
<comment type="subunit">
    <text evidence="3">Component of the EKC/KEOPS complex composed of at least BUD32, CGI121, GON7, KAE1 and PCC1; the whole complex dimerizes.</text>
</comment>
<evidence type="ECO:0000256" key="3">
    <source>
        <dbReference type="ARBA" id="ARBA00011534"/>
    </source>
</evidence>
<sequence>MVQRHPVILRPEGGSRIIAIGTTGIICQNACLPNQVIKAPLRHDICGCDEDVVKTILHDEEYAMSCFERERTIYAQLPKNINILDCIAIEDDRLHFPFLRLGNLRDYLASHNKIIGSQLRDQWIDAAIDAIALVHRFEIVHADISTRNFLVADDLSIRLCDFSGSSMGNQPSLVEEEDRYRISPNAPRSIATDIFALGCLIFEIMTGNRPYDEIPDDACEEIERRYAIGAFPLLKENVYEKIILKCWTLQYVDVKQVKQDMKTIREEKISHSHTEMTVTSYLLTVTPVILLISGIILVSRRKLWDLWHVTS</sequence>
<evidence type="ECO:0000256" key="4">
    <source>
        <dbReference type="ARBA" id="ARBA00012513"/>
    </source>
</evidence>
<comment type="caution">
    <text evidence="16">The sequence shown here is derived from an EMBL/GenBank/DDBJ whole genome shotgun (WGS) entry which is preliminary data.</text>
</comment>
<dbReference type="OrthoDB" id="1668230at2759"/>
<dbReference type="Proteomes" id="UP001147747">
    <property type="component" value="Unassembled WGS sequence"/>
</dbReference>
<evidence type="ECO:0000256" key="12">
    <source>
        <dbReference type="ARBA" id="ARBA00047899"/>
    </source>
</evidence>
<reference evidence="16" key="2">
    <citation type="journal article" date="2023" name="IMA Fungus">
        <title>Comparative genomic study of the Penicillium genus elucidates a diverse pangenome and 15 lateral gene transfer events.</title>
        <authorList>
            <person name="Petersen C."/>
            <person name="Sorensen T."/>
            <person name="Nielsen M.R."/>
            <person name="Sondergaard T.E."/>
            <person name="Sorensen J.L."/>
            <person name="Fitzpatrick D.A."/>
            <person name="Frisvad J.C."/>
            <person name="Nielsen K.L."/>
        </authorList>
    </citation>
    <scope>NUCLEOTIDE SEQUENCE</scope>
    <source>
        <strain evidence="16">IBT 29677</strain>
    </source>
</reference>
<evidence type="ECO:0000256" key="8">
    <source>
        <dbReference type="ARBA" id="ARBA00022840"/>
    </source>
</evidence>
<keyword evidence="8" id="KW-0067">ATP-binding</keyword>
<keyword evidence="14" id="KW-1133">Transmembrane helix</keyword>
<evidence type="ECO:0000256" key="6">
    <source>
        <dbReference type="ARBA" id="ARBA00019973"/>
    </source>
</evidence>
<dbReference type="Pfam" id="PF07714">
    <property type="entry name" value="PK_Tyr_Ser-Thr"/>
    <property type="match status" value="1"/>
</dbReference>
<evidence type="ECO:0000256" key="7">
    <source>
        <dbReference type="ARBA" id="ARBA00022741"/>
    </source>
</evidence>
<accession>A0A9W9W680</accession>
<keyword evidence="9" id="KW-0158">Chromosome</keyword>
<evidence type="ECO:0000256" key="11">
    <source>
        <dbReference type="ARBA" id="ARBA00033194"/>
    </source>
</evidence>
<comment type="subcellular location">
    <subcellularLocation>
        <location evidence="2">Chromosome</location>
        <location evidence="2">Telomere</location>
    </subcellularLocation>
</comment>